<feature type="domain" description="ABC transporter" evidence="3">
    <location>
        <begin position="1"/>
        <end position="217"/>
    </location>
</feature>
<sequence length="217" mass="22915">MRTQDLRHGFPHPGGDVDVLRGVDFSVDAGELVTVSGRSGSGKSALLALLGGFDKPNSGRIFLAGQPLGDTPPWHMCAVLPQTLGLATELAAAENVALPLRLHRNGNAVDIDARVTELLEALGVGVLSDRYPSEMSYGQQQRVALARAVSARPKVLIVDEPTAHLDAGSKPAVLRLLRTCADEGSAVIVATHDDEMHSVADRQLRLADGVLVPVNRG</sequence>
<dbReference type="InterPro" id="IPR003439">
    <property type="entry name" value="ABC_transporter-like_ATP-bd"/>
</dbReference>
<accession>A0A9W6QY49</accession>
<dbReference type="PROSITE" id="PS00211">
    <property type="entry name" value="ABC_TRANSPORTER_1"/>
    <property type="match status" value="1"/>
</dbReference>
<dbReference type="Pfam" id="PF00005">
    <property type="entry name" value="ABC_tran"/>
    <property type="match status" value="1"/>
</dbReference>
<reference evidence="4" key="1">
    <citation type="submission" date="2023-03" db="EMBL/GenBank/DDBJ databases">
        <title>Amycolatopsis taiwanensis NBRC 103393.</title>
        <authorList>
            <person name="Ichikawa N."/>
            <person name="Sato H."/>
            <person name="Tonouchi N."/>
        </authorList>
    </citation>
    <scope>NUCLEOTIDE SEQUENCE</scope>
    <source>
        <strain evidence="4">NBRC 103393</strain>
    </source>
</reference>
<dbReference type="Proteomes" id="UP001165136">
    <property type="component" value="Unassembled WGS sequence"/>
</dbReference>
<dbReference type="PANTHER" id="PTHR24220">
    <property type="entry name" value="IMPORT ATP-BINDING PROTEIN"/>
    <property type="match status" value="1"/>
</dbReference>
<dbReference type="EMBL" id="BSTI01000003">
    <property type="protein sequence ID" value="GLY65010.1"/>
    <property type="molecule type" value="Genomic_DNA"/>
</dbReference>
<dbReference type="GO" id="GO:0022857">
    <property type="term" value="F:transmembrane transporter activity"/>
    <property type="evidence" value="ECO:0007669"/>
    <property type="project" value="TreeGrafter"/>
</dbReference>
<evidence type="ECO:0000313" key="4">
    <source>
        <dbReference type="EMBL" id="GLY65010.1"/>
    </source>
</evidence>
<keyword evidence="2 4" id="KW-0067">ATP-binding</keyword>
<evidence type="ECO:0000259" key="3">
    <source>
        <dbReference type="PROSITE" id="PS50893"/>
    </source>
</evidence>
<keyword evidence="1" id="KW-0547">Nucleotide-binding</keyword>
<comment type="caution">
    <text evidence="4">The sequence shown here is derived from an EMBL/GenBank/DDBJ whole genome shotgun (WGS) entry which is preliminary data.</text>
</comment>
<organism evidence="4 5">
    <name type="scientific">Amycolatopsis taiwanensis</name>
    <dbReference type="NCBI Taxonomy" id="342230"/>
    <lineage>
        <taxon>Bacteria</taxon>
        <taxon>Bacillati</taxon>
        <taxon>Actinomycetota</taxon>
        <taxon>Actinomycetes</taxon>
        <taxon>Pseudonocardiales</taxon>
        <taxon>Pseudonocardiaceae</taxon>
        <taxon>Amycolatopsis</taxon>
    </lineage>
</organism>
<name>A0A9W6QY49_9PSEU</name>
<dbReference type="InterPro" id="IPR017871">
    <property type="entry name" value="ABC_transporter-like_CS"/>
</dbReference>
<keyword evidence="5" id="KW-1185">Reference proteome</keyword>
<dbReference type="PROSITE" id="PS50893">
    <property type="entry name" value="ABC_TRANSPORTER_2"/>
    <property type="match status" value="1"/>
</dbReference>
<dbReference type="AlphaFoldDB" id="A0A9W6QY49"/>
<dbReference type="SMART" id="SM00382">
    <property type="entry name" value="AAA"/>
    <property type="match status" value="1"/>
</dbReference>
<evidence type="ECO:0000256" key="2">
    <source>
        <dbReference type="ARBA" id="ARBA00022840"/>
    </source>
</evidence>
<dbReference type="SUPFAM" id="SSF52540">
    <property type="entry name" value="P-loop containing nucleoside triphosphate hydrolases"/>
    <property type="match status" value="1"/>
</dbReference>
<dbReference type="GO" id="GO:0005524">
    <property type="term" value="F:ATP binding"/>
    <property type="evidence" value="ECO:0007669"/>
    <property type="project" value="UniProtKB-KW"/>
</dbReference>
<dbReference type="GO" id="GO:0016887">
    <property type="term" value="F:ATP hydrolysis activity"/>
    <property type="evidence" value="ECO:0007669"/>
    <property type="project" value="InterPro"/>
</dbReference>
<proteinExistence type="predicted"/>
<gene>
    <name evidence="4" type="ORF">Atai01_16290</name>
</gene>
<dbReference type="InterPro" id="IPR027417">
    <property type="entry name" value="P-loop_NTPase"/>
</dbReference>
<evidence type="ECO:0000256" key="1">
    <source>
        <dbReference type="ARBA" id="ARBA00022741"/>
    </source>
</evidence>
<evidence type="ECO:0000313" key="5">
    <source>
        <dbReference type="Proteomes" id="UP001165136"/>
    </source>
</evidence>
<dbReference type="InterPro" id="IPR015854">
    <property type="entry name" value="ABC_transpr_LolD-like"/>
</dbReference>
<protein>
    <submittedName>
        <fullName evidence="4">ABC transporter ATP-binding protein</fullName>
    </submittedName>
</protein>
<dbReference type="InterPro" id="IPR003593">
    <property type="entry name" value="AAA+_ATPase"/>
</dbReference>
<dbReference type="Gene3D" id="3.40.50.300">
    <property type="entry name" value="P-loop containing nucleotide triphosphate hydrolases"/>
    <property type="match status" value="1"/>
</dbReference>
<dbReference type="GO" id="GO:0005886">
    <property type="term" value="C:plasma membrane"/>
    <property type="evidence" value="ECO:0007669"/>
    <property type="project" value="TreeGrafter"/>
</dbReference>